<dbReference type="InterPro" id="IPR003594">
    <property type="entry name" value="HATPase_dom"/>
</dbReference>
<feature type="transmembrane region" description="Helical" evidence="9">
    <location>
        <begin position="131"/>
        <end position="151"/>
    </location>
</feature>
<keyword evidence="5" id="KW-0547">Nucleotide-binding</keyword>
<dbReference type="GO" id="GO:0005524">
    <property type="term" value="F:ATP binding"/>
    <property type="evidence" value="ECO:0007669"/>
    <property type="project" value="UniProtKB-KW"/>
</dbReference>
<comment type="caution">
    <text evidence="11">The sequence shown here is derived from an EMBL/GenBank/DDBJ whole genome shotgun (WGS) entry which is preliminary data.</text>
</comment>
<name>A0A941E4T5_9ACTN</name>
<sequence length="419" mass="45205">MSENAVTMETNPVTAVVRRVLREPFTARAWRTFVFCFCQPFLDLVCLIAIGIAVAVSIVTGGLASPVLLPPLLGLSRGLGGLRRAMTRQLLGVDIPEPVRAPRRPGALGFIAYHFGEAVGWRGIGYVLIRLLMIFEFVVGVGFRLGLPLVFMGAIHDRGVNSVTLVAVWTAMFLAAPPLTELILQLDVWLMRRLLGPSEDSLRIRELEQTRSHAINEAAATLRRIERDLHDGAQARLVALGMQLGRAERQFERGESEAGLSLIRETRAEAKAIVQELRDLVRGIHPPALDSGLEPALRTLAAKTPIPTSVRVGLRSRLPAATETILYFTAAELLTNAAKHSGAQAIAVTVIGDIREDAVQLIVTDDGRGGARMDGAGTGLRGLAERIRTMDGHLTVLSPVGGPTTVTVQLPTMKADEGN</sequence>
<keyword evidence="9" id="KW-1133">Transmembrane helix</keyword>
<comment type="catalytic activity">
    <reaction evidence="1">
        <text>ATP + protein L-histidine = ADP + protein N-phospho-L-histidine.</text>
        <dbReference type="EC" id="2.7.13.3"/>
    </reaction>
</comment>
<feature type="transmembrane region" description="Helical" evidence="9">
    <location>
        <begin position="41"/>
        <end position="69"/>
    </location>
</feature>
<dbReference type="Pfam" id="PF13796">
    <property type="entry name" value="Sensor"/>
    <property type="match status" value="1"/>
</dbReference>
<keyword evidence="3" id="KW-0597">Phosphoprotein</keyword>
<dbReference type="GO" id="GO:0000155">
    <property type="term" value="F:phosphorelay sensor kinase activity"/>
    <property type="evidence" value="ECO:0007669"/>
    <property type="project" value="InterPro"/>
</dbReference>
<dbReference type="Gene3D" id="1.20.5.1930">
    <property type="match status" value="1"/>
</dbReference>
<dbReference type="GO" id="GO:0046983">
    <property type="term" value="F:protein dimerization activity"/>
    <property type="evidence" value="ECO:0007669"/>
    <property type="project" value="InterPro"/>
</dbReference>
<dbReference type="EMBL" id="JAGSOH010000015">
    <property type="protein sequence ID" value="MBR7826280.1"/>
    <property type="molecule type" value="Genomic_DNA"/>
</dbReference>
<evidence type="ECO:0000256" key="1">
    <source>
        <dbReference type="ARBA" id="ARBA00000085"/>
    </source>
</evidence>
<keyword evidence="9" id="KW-0472">Membrane</keyword>
<feature type="transmembrane region" description="Helical" evidence="9">
    <location>
        <begin position="163"/>
        <end position="184"/>
    </location>
</feature>
<feature type="domain" description="Histidine kinase/HSP90-like ATPase" evidence="10">
    <location>
        <begin position="321"/>
        <end position="414"/>
    </location>
</feature>
<accession>A0A941E4T5</accession>
<organism evidence="11 12">
    <name type="scientific">Actinospica acidithermotolerans</name>
    <dbReference type="NCBI Taxonomy" id="2828514"/>
    <lineage>
        <taxon>Bacteria</taxon>
        <taxon>Bacillati</taxon>
        <taxon>Actinomycetota</taxon>
        <taxon>Actinomycetes</taxon>
        <taxon>Catenulisporales</taxon>
        <taxon>Actinospicaceae</taxon>
        <taxon>Actinospica</taxon>
    </lineage>
</organism>
<evidence type="ECO:0000313" key="12">
    <source>
        <dbReference type="Proteomes" id="UP000676325"/>
    </source>
</evidence>
<evidence type="ECO:0000256" key="6">
    <source>
        <dbReference type="ARBA" id="ARBA00022777"/>
    </source>
</evidence>
<keyword evidence="6" id="KW-0418">Kinase</keyword>
<evidence type="ECO:0000256" key="5">
    <source>
        <dbReference type="ARBA" id="ARBA00022741"/>
    </source>
</evidence>
<dbReference type="InterPro" id="IPR036890">
    <property type="entry name" value="HATPase_C_sf"/>
</dbReference>
<dbReference type="CDD" id="cd16917">
    <property type="entry name" value="HATPase_UhpB-NarQ-NarX-like"/>
    <property type="match status" value="1"/>
</dbReference>
<evidence type="ECO:0000256" key="7">
    <source>
        <dbReference type="ARBA" id="ARBA00022840"/>
    </source>
</evidence>
<keyword evidence="9" id="KW-0812">Transmembrane</keyword>
<evidence type="ECO:0000256" key="3">
    <source>
        <dbReference type="ARBA" id="ARBA00022553"/>
    </source>
</evidence>
<dbReference type="SMART" id="SM00387">
    <property type="entry name" value="HATPase_c"/>
    <property type="match status" value="1"/>
</dbReference>
<dbReference type="InterPro" id="IPR050482">
    <property type="entry name" value="Sensor_HK_TwoCompSys"/>
</dbReference>
<evidence type="ECO:0000256" key="9">
    <source>
        <dbReference type="SAM" id="Phobius"/>
    </source>
</evidence>
<evidence type="ECO:0000256" key="4">
    <source>
        <dbReference type="ARBA" id="ARBA00022679"/>
    </source>
</evidence>
<gene>
    <name evidence="11" type="ORF">KDK95_08210</name>
</gene>
<evidence type="ECO:0000256" key="2">
    <source>
        <dbReference type="ARBA" id="ARBA00012438"/>
    </source>
</evidence>
<dbReference type="PANTHER" id="PTHR24421">
    <property type="entry name" value="NITRATE/NITRITE SENSOR PROTEIN NARX-RELATED"/>
    <property type="match status" value="1"/>
</dbReference>
<keyword evidence="12" id="KW-1185">Reference proteome</keyword>
<dbReference type="SUPFAM" id="SSF55874">
    <property type="entry name" value="ATPase domain of HSP90 chaperone/DNA topoisomerase II/histidine kinase"/>
    <property type="match status" value="1"/>
</dbReference>
<dbReference type="EC" id="2.7.13.3" evidence="2"/>
<reference evidence="11" key="1">
    <citation type="submission" date="2021-04" db="EMBL/GenBank/DDBJ databases">
        <title>Genome based classification of Actinospica acidithermotolerans sp. nov., an actinobacterium isolated from an Indonesian hot spring.</title>
        <authorList>
            <person name="Kusuma A.B."/>
            <person name="Putra K.E."/>
            <person name="Nafisah S."/>
            <person name="Loh J."/>
            <person name="Nouioui I."/>
            <person name="Goodfellow M."/>
        </authorList>
    </citation>
    <scope>NUCLEOTIDE SEQUENCE</scope>
    <source>
        <strain evidence="11">MGRD01-02</strain>
    </source>
</reference>
<dbReference type="PANTHER" id="PTHR24421:SF10">
    <property type="entry name" value="NITRATE_NITRITE SENSOR PROTEIN NARQ"/>
    <property type="match status" value="1"/>
</dbReference>
<evidence type="ECO:0000256" key="8">
    <source>
        <dbReference type="ARBA" id="ARBA00023012"/>
    </source>
</evidence>
<keyword evidence="4" id="KW-0808">Transferase</keyword>
<dbReference type="Gene3D" id="3.30.565.10">
    <property type="entry name" value="Histidine kinase-like ATPase, C-terminal domain"/>
    <property type="match status" value="1"/>
</dbReference>
<dbReference type="Proteomes" id="UP000676325">
    <property type="component" value="Unassembled WGS sequence"/>
</dbReference>
<dbReference type="AlphaFoldDB" id="A0A941E4T5"/>
<dbReference type="GO" id="GO:0016020">
    <property type="term" value="C:membrane"/>
    <property type="evidence" value="ECO:0007669"/>
    <property type="project" value="InterPro"/>
</dbReference>
<dbReference type="RefSeq" id="WP_212517429.1">
    <property type="nucleotide sequence ID" value="NZ_JAGSOH010000015.1"/>
</dbReference>
<dbReference type="Pfam" id="PF07730">
    <property type="entry name" value="HisKA_3"/>
    <property type="match status" value="1"/>
</dbReference>
<dbReference type="Pfam" id="PF02518">
    <property type="entry name" value="HATPase_c"/>
    <property type="match status" value="1"/>
</dbReference>
<proteinExistence type="predicted"/>
<keyword evidence="7" id="KW-0067">ATP-binding</keyword>
<protein>
    <recommendedName>
        <fullName evidence="2">histidine kinase</fullName>
        <ecNumber evidence="2">2.7.13.3</ecNumber>
    </recommendedName>
</protein>
<dbReference type="InterPro" id="IPR011712">
    <property type="entry name" value="Sig_transdc_His_kin_sub3_dim/P"/>
</dbReference>
<dbReference type="InterPro" id="IPR025828">
    <property type="entry name" value="Put_sensor_dom"/>
</dbReference>
<evidence type="ECO:0000313" key="11">
    <source>
        <dbReference type="EMBL" id="MBR7826280.1"/>
    </source>
</evidence>
<evidence type="ECO:0000259" key="10">
    <source>
        <dbReference type="SMART" id="SM00387"/>
    </source>
</evidence>
<keyword evidence="8" id="KW-0902">Two-component regulatory system</keyword>